<accession>A0A1L7D0C2</accession>
<dbReference type="Proteomes" id="UP000185491">
    <property type="component" value="Chromosome"/>
</dbReference>
<organism evidence="1 2">
    <name type="scientific">Corynebacterium phocae</name>
    <dbReference type="NCBI Taxonomy" id="161895"/>
    <lineage>
        <taxon>Bacteria</taxon>
        <taxon>Bacillati</taxon>
        <taxon>Actinomycetota</taxon>
        <taxon>Actinomycetes</taxon>
        <taxon>Mycobacteriales</taxon>
        <taxon>Corynebacteriaceae</taxon>
        <taxon>Corynebacterium</taxon>
    </lineage>
</organism>
<protein>
    <submittedName>
        <fullName evidence="1">Peptide ABC transporter</fullName>
    </submittedName>
</protein>
<keyword evidence="2" id="KW-1185">Reference proteome</keyword>
<dbReference type="KEGG" id="cpho:CPHO_00095"/>
<dbReference type="STRING" id="161895.CPHO_00095"/>
<name>A0A1L7D0C2_9CORY</name>
<dbReference type="EMBL" id="CP009249">
    <property type="protein sequence ID" value="APT91596.1"/>
    <property type="molecule type" value="Genomic_DNA"/>
</dbReference>
<gene>
    <name evidence="1" type="ORF">CPHO_00095</name>
</gene>
<reference evidence="1 2" key="1">
    <citation type="submission" date="2014-08" db="EMBL/GenBank/DDBJ databases">
        <title>Complete genome sequence of Corynebacterium phocae M408/89/1(T)(=DSM 44612(T)), isolated from the common seal (Phoca vitulina).</title>
        <authorList>
            <person name="Ruckert C."/>
            <person name="Albersmeier A."/>
            <person name="Winkler A."/>
            <person name="Kalinowski J."/>
        </authorList>
    </citation>
    <scope>NUCLEOTIDE SEQUENCE [LARGE SCALE GENOMIC DNA]</scope>
    <source>
        <strain evidence="1 2">M408/89/1</strain>
    </source>
</reference>
<proteinExistence type="predicted"/>
<dbReference type="AlphaFoldDB" id="A0A1L7D0C2"/>
<evidence type="ECO:0000313" key="2">
    <source>
        <dbReference type="Proteomes" id="UP000185491"/>
    </source>
</evidence>
<dbReference type="RefSeq" id="WP_075732162.1">
    <property type="nucleotide sequence ID" value="NZ_CP009249.1"/>
</dbReference>
<dbReference type="OrthoDB" id="4415148at2"/>
<sequence>MALERLTVKLHDGAVFYFNAGAALGDPSSRLDLLRDAVDTDSLFRSPDINGNMRQFLGSEVSNYHLD</sequence>
<evidence type="ECO:0000313" key="1">
    <source>
        <dbReference type="EMBL" id="APT91596.1"/>
    </source>
</evidence>